<dbReference type="GO" id="GO:0005524">
    <property type="term" value="F:ATP binding"/>
    <property type="evidence" value="ECO:0007669"/>
    <property type="project" value="UniProtKB-KW"/>
</dbReference>
<dbReference type="InterPro" id="IPR017871">
    <property type="entry name" value="ABC_transporter-like_CS"/>
</dbReference>
<evidence type="ECO:0000256" key="7">
    <source>
        <dbReference type="ARBA" id="ARBA00038781"/>
    </source>
</evidence>
<dbReference type="PANTHER" id="PTHR42781:SF4">
    <property type="entry name" value="SPERMIDINE_PUTRESCINE IMPORT ATP-BINDING PROTEIN POTA"/>
    <property type="match status" value="1"/>
</dbReference>
<dbReference type="InterPro" id="IPR053428">
    <property type="entry name" value="Molybdate/tungstate_ABC-ATPase"/>
</dbReference>
<evidence type="ECO:0000256" key="10">
    <source>
        <dbReference type="ARBA" id="ARBA00047936"/>
    </source>
</evidence>
<keyword evidence="3" id="KW-0500">Molybdenum</keyword>
<dbReference type="InterPro" id="IPR027417">
    <property type="entry name" value="P-loop_NTPase"/>
</dbReference>
<evidence type="ECO:0000256" key="14">
    <source>
        <dbReference type="ARBA" id="ARBA00061029"/>
    </source>
</evidence>
<proteinExistence type="inferred from homology"/>
<evidence type="ECO:0000256" key="15">
    <source>
        <dbReference type="ARBA" id="ARBA00065962"/>
    </source>
</evidence>
<dbReference type="GO" id="GO:0016887">
    <property type="term" value="F:ATP hydrolysis activity"/>
    <property type="evidence" value="ECO:0007669"/>
    <property type="project" value="InterPro"/>
</dbReference>
<evidence type="ECO:0000256" key="4">
    <source>
        <dbReference type="ARBA" id="ARBA00022741"/>
    </source>
</evidence>
<comment type="subcellular location">
    <subcellularLocation>
        <location evidence="1">Cell membrane</location>
        <topology evidence="1">Peripheral membrane protein</topology>
    </subcellularLocation>
</comment>
<evidence type="ECO:0000256" key="3">
    <source>
        <dbReference type="ARBA" id="ARBA00022505"/>
    </source>
</evidence>
<dbReference type="EC" id="7.5.2.13" evidence="16"/>
<dbReference type="FunFam" id="3.40.50.300:FF:000042">
    <property type="entry name" value="Maltose/maltodextrin ABC transporter, ATP-binding protein"/>
    <property type="match status" value="1"/>
</dbReference>
<keyword evidence="4" id="KW-0547">Nucleotide-binding</keyword>
<gene>
    <name evidence="19" type="primary">malK</name>
    <name evidence="19" type="ORF">FJOHDBIG_00019</name>
</gene>
<evidence type="ECO:0000256" key="9">
    <source>
        <dbReference type="ARBA" id="ARBA00041133"/>
    </source>
</evidence>
<dbReference type="Gene3D" id="3.40.50.300">
    <property type="entry name" value="P-loop containing nucleotide triphosphate hydrolases"/>
    <property type="match status" value="1"/>
</dbReference>
<organism evidence="19">
    <name type="scientific">Candidatus Methanophagaceae archaeon ANME-1 ERB6</name>
    <dbReference type="NCBI Taxonomy" id="2759912"/>
    <lineage>
        <taxon>Archaea</taxon>
        <taxon>Methanobacteriati</taxon>
        <taxon>Methanobacteriota</taxon>
        <taxon>Stenosarchaea group</taxon>
        <taxon>Methanomicrobia</taxon>
        <taxon>Candidatus Methanophagales</taxon>
        <taxon>Candidatus Methanophagaceae</taxon>
    </lineage>
</organism>
<dbReference type="GO" id="GO:1902495">
    <property type="term" value="C:transmembrane transporter complex"/>
    <property type="evidence" value="ECO:0007669"/>
    <property type="project" value="UniProtKB-ARBA"/>
</dbReference>
<comment type="catalytic activity">
    <reaction evidence="10">
        <text>tungstate(in) + ATP + H2O = tungstate(out) + ADP + phosphate + H(+)</text>
        <dbReference type="Rhea" id="RHEA:35027"/>
        <dbReference type="ChEBI" id="CHEBI:15377"/>
        <dbReference type="ChEBI" id="CHEBI:15378"/>
        <dbReference type="ChEBI" id="CHEBI:30616"/>
        <dbReference type="ChEBI" id="CHEBI:43474"/>
        <dbReference type="ChEBI" id="CHEBI:46502"/>
        <dbReference type="ChEBI" id="CHEBI:456216"/>
        <dbReference type="EC" id="7.3.2.6"/>
    </reaction>
</comment>
<dbReference type="Gene3D" id="2.40.50.100">
    <property type="match status" value="1"/>
</dbReference>
<dbReference type="PROSITE" id="PS00211">
    <property type="entry name" value="ABC_TRANSPORTER_1"/>
    <property type="match status" value="1"/>
</dbReference>
<dbReference type="NCBIfam" id="NF040840">
    <property type="entry name" value="tungstate_WtpC"/>
    <property type="match status" value="1"/>
</dbReference>
<keyword evidence="2" id="KW-0813">Transport</keyword>
<dbReference type="SUPFAM" id="SSF52540">
    <property type="entry name" value="P-loop containing nucleoside triphosphate hydrolases"/>
    <property type="match status" value="1"/>
</dbReference>
<feature type="domain" description="ABC transporter" evidence="17">
    <location>
        <begin position="2"/>
        <end position="231"/>
    </location>
</feature>
<dbReference type="GO" id="GO:1901238">
    <property type="term" value="F:ABC-type tungstate transporter activity"/>
    <property type="evidence" value="ECO:0007669"/>
    <property type="project" value="UniProtKB-EC"/>
</dbReference>
<dbReference type="GO" id="GO:0015689">
    <property type="term" value="P:molybdate ion transport"/>
    <property type="evidence" value="ECO:0007669"/>
    <property type="project" value="InterPro"/>
</dbReference>
<name>A0A7G9YU87_9EURY</name>
<evidence type="ECO:0000256" key="6">
    <source>
        <dbReference type="ARBA" id="ARBA00038307"/>
    </source>
</evidence>
<dbReference type="InterPro" id="IPR003593">
    <property type="entry name" value="AAA+_ATPase"/>
</dbReference>
<evidence type="ECO:0000256" key="8">
    <source>
        <dbReference type="ARBA" id="ARBA00039025"/>
    </source>
</evidence>
<dbReference type="InterPro" id="IPR008995">
    <property type="entry name" value="Mo/tungstate-bd_C_term_dom"/>
</dbReference>
<comment type="subunit">
    <text evidence="15">The complex is composed of two ATP-binding proteins (XacJ and XacK), two transmembrane proteins (XacH and XacI) and a solute-binding protein (XacG).</text>
</comment>
<protein>
    <recommendedName>
        <fullName evidence="9">Molybdate/tungstate import ATP-binding protein WtpC</fullName>
        <ecNumber evidence="8">7.3.2.6</ecNumber>
        <ecNumber evidence="16">7.5.2.13</ecNumber>
    </recommendedName>
</protein>
<comment type="function">
    <text evidence="13">Part of the ABC transporter complex XacGHIJK involved in the uptake of xylose and arabinose. Responsible for energy coupling to the transport system.</text>
</comment>
<comment type="catalytic activity">
    <reaction evidence="11">
        <text>D-xylose(out) + ATP + H2O = D-xylose(in) + ADP + phosphate + H(+)</text>
        <dbReference type="Rhea" id="RHEA:29899"/>
        <dbReference type="ChEBI" id="CHEBI:15377"/>
        <dbReference type="ChEBI" id="CHEBI:15378"/>
        <dbReference type="ChEBI" id="CHEBI:30616"/>
        <dbReference type="ChEBI" id="CHEBI:43474"/>
        <dbReference type="ChEBI" id="CHEBI:53455"/>
        <dbReference type="ChEBI" id="CHEBI:456216"/>
        <dbReference type="EC" id="7.5.2.13"/>
    </reaction>
    <physiologicalReaction direction="left-to-right" evidence="11">
        <dbReference type="Rhea" id="RHEA:29900"/>
    </physiologicalReaction>
</comment>
<dbReference type="SMART" id="SM00382">
    <property type="entry name" value="AAA"/>
    <property type="match status" value="1"/>
</dbReference>
<dbReference type="Pfam" id="PF03459">
    <property type="entry name" value="TOBE"/>
    <property type="match status" value="1"/>
</dbReference>
<comment type="subunit">
    <text evidence="7">The complex is composed of two ATP-binding proteins (WtpC), two transmembrane proteins (WtpB) and a solute-binding protein (WtpA).</text>
</comment>
<dbReference type="AlphaFoldDB" id="A0A7G9YU87"/>
<evidence type="ECO:0000313" key="19">
    <source>
        <dbReference type="EMBL" id="QNO51571.1"/>
    </source>
</evidence>
<dbReference type="PANTHER" id="PTHR42781">
    <property type="entry name" value="SPERMIDINE/PUTRESCINE IMPORT ATP-BINDING PROTEIN POTA"/>
    <property type="match status" value="1"/>
</dbReference>
<accession>A0A7G9YU87</accession>
<evidence type="ECO:0000256" key="12">
    <source>
        <dbReference type="ARBA" id="ARBA00051890"/>
    </source>
</evidence>
<dbReference type="GO" id="GO:0005886">
    <property type="term" value="C:plasma membrane"/>
    <property type="evidence" value="ECO:0007669"/>
    <property type="project" value="UniProtKB-SubCell"/>
</dbReference>
<dbReference type="InterPro" id="IPR050093">
    <property type="entry name" value="ABC_SmlMolc_Importer"/>
</dbReference>
<comment type="similarity">
    <text evidence="14">Belongs to the ABC transporter superfamily. Carbohydrate uptake transporter-1 (CUT1) (TC 3.A.1.1) family.</text>
</comment>
<evidence type="ECO:0000256" key="16">
    <source>
        <dbReference type="ARBA" id="ARBA00066315"/>
    </source>
</evidence>
<reference evidence="19" key="1">
    <citation type="submission" date="2020-06" db="EMBL/GenBank/DDBJ databases">
        <title>Unique genomic features of the anaerobic methanotrophic archaea.</title>
        <authorList>
            <person name="Chadwick G.L."/>
            <person name="Skennerton C.T."/>
            <person name="Laso-Perez R."/>
            <person name="Leu A.O."/>
            <person name="Speth D.R."/>
            <person name="Yu H."/>
            <person name="Morgan-Lang C."/>
            <person name="Hatzenpichler R."/>
            <person name="Goudeau D."/>
            <person name="Malmstrom R."/>
            <person name="Brazelton W.J."/>
            <person name="Woyke T."/>
            <person name="Hallam S.J."/>
            <person name="Tyson G.W."/>
            <person name="Wegener G."/>
            <person name="Boetius A."/>
            <person name="Orphan V."/>
        </authorList>
    </citation>
    <scope>NUCLEOTIDE SEQUENCE</scope>
</reference>
<feature type="domain" description="Mop" evidence="18">
    <location>
        <begin position="284"/>
        <end position="349"/>
    </location>
</feature>
<evidence type="ECO:0000256" key="13">
    <source>
        <dbReference type="ARBA" id="ARBA00053454"/>
    </source>
</evidence>
<dbReference type="EMBL" id="MT631473">
    <property type="protein sequence ID" value="QNO51571.1"/>
    <property type="molecule type" value="Genomic_DNA"/>
</dbReference>
<dbReference type="PROSITE" id="PS51866">
    <property type="entry name" value="MOP"/>
    <property type="match status" value="1"/>
</dbReference>
<dbReference type="PROSITE" id="PS50893">
    <property type="entry name" value="ABC_TRANSPORTER_2"/>
    <property type="match status" value="1"/>
</dbReference>
<comment type="similarity">
    <text evidence="6">Belongs to the ABC transporter superfamily. Sulfate/tungstate importer (TC 3.A.1.6) family.</text>
</comment>
<dbReference type="InterPro" id="IPR005116">
    <property type="entry name" value="Transp-assoc_OB_typ1"/>
</dbReference>
<dbReference type="Pfam" id="PF00005">
    <property type="entry name" value="ABC_tran"/>
    <property type="match status" value="1"/>
</dbReference>
<evidence type="ECO:0000256" key="5">
    <source>
        <dbReference type="ARBA" id="ARBA00022840"/>
    </source>
</evidence>
<dbReference type="InterPro" id="IPR004606">
    <property type="entry name" value="Mop_domain"/>
</dbReference>
<dbReference type="SUPFAM" id="SSF50331">
    <property type="entry name" value="MOP-like"/>
    <property type="match status" value="1"/>
</dbReference>
<evidence type="ECO:0000259" key="18">
    <source>
        <dbReference type="PROSITE" id="PS51866"/>
    </source>
</evidence>
<keyword evidence="5 19" id="KW-0067">ATP-binding</keyword>
<dbReference type="CDD" id="cd03299">
    <property type="entry name" value="ABC_ModC_like"/>
    <property type="match status" value="1"/>
</dbReference>
<evidence type="ECO:0000256" key="11">
    <source>
        <dbReference type="ARBA" id="ARBA00050355"/>
    </source>
</evidence>
<comment type="catalytic activity">
    <reaction evidence="12">
        <text>L-arabinose(out) + ATP + H2O = L-arabinose(in) + ADP + phosphate + H(+)</text>
        <dbReference type="Rhea" id="RHEA:30007"/>
        <dbReference type="ChEBI" id="CHEBI:15377"/>
        <dbReference type="ChEBI" id="CHEBI:15378"/>
        <dbReference type="ChEBI" id="CHEBI:17535"/>
        <dbReference type="ChEBI" id="CHEBI:30616"/>
        <dbReference type="ChEBI" id="CHEBI:43474"/>
        <dbReference type="ChEBI" id="CHEBI:456216"/>
        <dbReference type="EC" id="7.5.2.13"/>
    </reaction>
    <physiologicalReaction direction="left-to-right" evidence="12">
        <dbReference type="Rhea" id="RHEA:30008"/>
    </physiologicalReaction>
</comment>
<dbReference type="InterPro" id="IPR003439">
    <property type="entry name" value="ABC_transporter-like_ATP-bd"/>
</dbReference>
<evidence type="ECO:0000256" key="2">
    <source>
        <dbReference type="ARBA" id="ARBA00022448"/>
    </source>
</evidence>
<sequence length="349" mass="38496">MIRIEKLSKDLGEFFLRDVSLEISDGEYFMVLGPTGAGKTILLETIAGIYRADSGRIFLDEQDITDIPPRERNIGMVYQDYTLFPFLTVEENIGFGLKSRKVAKREIKRRVGELANLMGVSHLLHRYPGTLSGGEQQRIAIARALIMEPKVLLLDEPLSALDTQTAERLRQELKNVHSIMDTTIIHVTHSFEEAFLLGSRMAVMDKGEIVQVGAPNEVFRKPESKFAAEFLGVGNLFQGESLINNGIAHIDVDGINIVSATLKPGSVHVSIRPEDILVSTKQIVSSARNSFKGKIASIVDVGTILKIAVDVGIDIPFIVAITKQSFDEMNLKTGGEVYITFKASAVHVF</sequence>
<evidence type="ECO:0000259" key="17">
    <source>
        <dbReference type="PROSITE" id="PS50893"/>
    </source>
</evidence>
<evidence type="ECO:0000256" key="1">
    <source>
        <dbReference type="ARBA" id="ARBA00004202"/>
    </source>
</evidence>
<dbReference type="EC" id="7.3.2.6" evidence="8"/>